<evidence type="ECO:0000313" key="3">
    <source>
        <dbReference type="EMBL" id="GEZ82976.1"/>
    </source>
</evidence>
<gene>
    <name evidence="3" type="ORF">Tci_554949</name>
</gene>
<dbReference type="Pfam" id="PF03732">
    <property type="entry name" value="Retrotrans_gag"/>
    <property type="match status" value="1"/>
</dbReference>
<comment type="caution">
    <text evidence="3">The sequence shown here is derived from an EMBL/GenBank/DDBJ whole genome shotgun (WGS) entry which is preliminary data.</text>
</comment>
<dbReference type="Gene3D" id="2.40.70.10">
    <property type="entry name" value="Acid Proteases"/>
    <property type="match status" value="1"/>
</dbReference>
<evidence type="ECO:0000256" key="1">
    <source>
        <dbReference type="SAM" id="MobiDB-lite"/>
    </source>
</evidence>
<feature type="compositionally biased region" description="Polar residues" evidence="1">
    <location>
        <begin position="971"/>
        <end position="992"/>
    </location>
</feature>
<dbReference type="PANTHER" id="PTHR33067:SF39">
    <property type="entry name" value="TRANSCRIPTION FACTOR INTERACTOR AND REGULATOR CCHC(ZN) FAMILY"/>
    <property type="match status" value="1"/>
</dbReference>
<dbReference type="CDD" id="cd00303">
    <property type="entry name" value="retropepsin_like"/>
    <property type="match status" value="1"/>
</dbReference>
<protein>
    <submittedName>
        <fullName evidence="3">Reverse transcriptase domain-containing protein</fullName>
    </submittedName>
</protein>
<keyword evidence="3" id="KW-0548">Nucleotidyltransferase</keyword>
<feature type="compositionally biased region" description="Polar residues" evidence="1">
    <location>
        <begin position="447"/>
        <end position="461"/>
    </location>
</feature>
<dbReference type="AlphaFoldDB" id="A0A699ISA5"/>
<accession>A0A699ISA5</accession>
<dbReference type="PANTHER" id="PTHR33067">
    <property type="entry name" value="RNA-DIRECTED DNA POLYMERASE-RELATED"/>
    <property type="match status" value="1"/>
</dbReference>
<proteinExistence type="predicted"/>
<organism evidence="3">
    <name type="scientific">Tanacetum cinerariifolium</name>
    <name type="common">Dalmatian daisy</name>
    <name type="synonym">Chrysanthemum cinerariifolium</name>
    <dbReference type="NCBI Taxonomy" id="118510"/>
    <lineage>
        <taxon>Eukaryota</taxon>
        <taxon>Viridiplantae</taxon>
        <taxon>Streptophyta</taxon>
        <taxon>Embryophyta</taxon>
        <taxon>Tracheophyta</taxon>
        <taxon>Spermatophyta</taxon>
        <taxon>Magnoliopsida</taxon>
        <taxon>eudicotyledons</taxon>
        <taxon>Gunneridae</taxon>
        <taxon>Pentapetalae</taxon>
        <taxon>asterids</taxon>
        <taxon>campanulids</taxon>
        <taxon>Asterales</taxon>
        <taxon>Asteraceae</taxon>
        <taxon>Asteroideae</taxon>
        <taxon>Anthemideae</taxon>
        <taxon>Anthemidinae</taxon>
        <taxon>Tanacetum</taxon>
    </lineage>
</organism>
<dbReference type="InterPro" id="IPR005162">
    <property type="entry name" value="Retrotrans_gag_dom"/>
</dbReference>
<dbReference type="EMBL" id="BKCJ010329308">
    <property type="protein sequence ID" value="GEZ82976.1"/>
    <property type="molecule type" value="Genomic_DNA"/>
</dbReference>
<feature type="region of interest" description="Disordered" evidence="1">
    <location>
        <begin position="447"/>
        <end position="467"/>
    </location>
</feature>
<keyword evidence="3" id="KW-0808">Transferase</keyword>
<feature type="region of interest" description="Disordered" evidence="1">
    <location>
        <begin position="971"/>
        <end position="1009"/>
    </location>
</feature>
<reference evidence="3" key="1">
    <citation type="journal article" date="2019" name="Sci. Rep.">
        <title>Draft genome of Tanacetum cinerariifolium, the natural source of mosquito coil.</title>
        <authorList>
            <person name="Yamashiro T."/>
            <person name="Shiraishi A."/>
            <person name="Satake H."/>
            <person name="Nakayama K."/>
        </authorList>
    </citation>
    <scope>NUCLEOTIDE SEQUENCE</scope>
</reference>
<keyword evidence="3" id="KW-0695">RNA-directed DNA polymerase</keyword>
<feature type="region of interest" description="Disordered" evidence="1">
    <location>
        <begin position="496"/>
        <end position="519"/>
    </location>
</feature>
<dbReference type="GO" id="GO:0003964">
    <property type="term" value="F:RNA-directed DNA polymerase activity"/>
    <property type="evidence" value="ECO:0007669"/>
    <property type="project" value="UniProtKB-KW"/>
</dbReference>
<dbReference type="InterPro" id="IPR021109">
    <property type="entry name" value="Peptidase_aspartic_dom_sf"/>
</dbReference>
<evidence type="ECO:0000259" key="2">
    <source>
        <dbReference type="Pfam" id="PF03732"/>
    </source>
</evidence>
<sequence>MRTRSNFYPSNSTATIPKRSNRRRIPNIVEPEIRTIAKIVPMADRTMKELLQAPTEGYGEAIMIPKILAENFEIKTNLLQLVQANKFHGFERDNPHTHISNFKRMTATLKYRDVPNDAIKLMLFPYSLEGAARVWYEKEPPNSILTWDDLVNKFVNQFFPPSKTTHLKNEISRFTQRFEETFSEVWDHFKELLRACPHHGFSELTQIDTFYNGLTEQDRDSLNAASGGNLFNKTTREALKIIENKSKVRYSRSKSNVSRVNTNSRDVVSKPDDRIDKLVDQISNLVEIVNKQGIAPAKAVEKTCVTCEGPLAYYDCIATDSNPSGVCAATGSYNQVSPPNRVSHQIPPPGFAPVQNNPNRFNQGYRAQMNNVPNFQNQGFQNQPFSVPNNQIPPSVLNELSSYIKSNEIAIKSMQNQINVLRGDFNKQEENLRRNLKDDMRSILGSFFQNQPSTSGPSIPTESPLEKVDEQNTKEILDKEHSNSLGSTAQIQPPVVPISISKPDVPRTQTKPTIPYPSRLNDQKLREKATNQMEKFLQIFHDLHFDISFADALLLMPKFASTIKNLLANKDKLFELAKVLLNENCSAMLLKKLSEMLEDPGKFLIPCDFPEMNVCHALADLGASINLMPLSIWKKISLPELTPTRITLELADRSITCPKGVAEDVFVKVWKFHFPTDFVVVDFEADPRVPLILGRSFLRTGRALIDVYGEEITLRVNDESVTFNLNQVMKYSDNSVSRVNVINIASEEVVQDNSKSSNPTLVSESDFCEDPIVKTSPFRESDFFSEEIENFLKDDSIPIENFVFDPEGDILLIEKLLNEDPYEVAESSVKKLVPILRDDDFTSNDNESIHDEDVPIEESKVYLNPVFDDDEINSDELESHCLNVKSNFVESLSNHDTVKFDHLEEFSRALMPIRIAKEERIRKEHAKYISLMEREEIDIVTDTDELLPPGFENDDSEGEIDVLEELRVDNSIPNSENELSYNEASNHDNPSFSRPPPKPPDVEFDLEPDSGEVISAVMNTIDELNKDDPGEEFDISTNDEDDDYFPFMFVI</sequence>
<feature type="domain" description="Retrotransposon gag" evidence="2">
    <location>
        <begin position="123"/>
        <end position="215"/>
    </location>
</feature>
<name>A0A699ISA5_TANCI</name>